<dbReference type="InterPro" id="IPR053137">
    <property type="entry name" value="NLR-like"/>
</dbReference>
<reference evidence="2 3" key="1">
    <citation type="submission" date="2023-01" db="EMBL/GenBank/DDBJ databases">
        <title>Analysis of 21 Apiospora genomes using comparative genomics revels a genus with tremendous synthesis potential of carbohydrate active enzymes and secondary metabolites.</title>
        <authorList>
            <person name="Sorensen T."/>
        </authorList>
    </citation>
    <scope>NUCLEOTIDE SEQUENCE [LARGE SCALE GENOMIC DNA]</scope>
    <source>
        <strain evidence="2 3">CBS 83171</strain>
    </source>
</reference>
<dbReference type="PANTHER" id="PTHR46082">
    <property type="entry name" value="ATP/GTP-BINDING PROTEIN-RELATED"/>
    <property type="match status" value="1"/>
</dbReference>
<comment type="caution">
    <text evidence="2">The sequence shown here is derived from an EMBL/GenBank/DDBJ whole genome shotgun (WGS) entry which is preliminary data.</text>
</comment>
<dbReference type="InterPro" id="IPR011990">
    <property type="entry name" value="TPR-like_helical_dom_sf"/>
</dbReference>
<dbReference type="SUPFAM" id="SSF52540">
    <property type="entry name" value="P-loop containing nucleoside triphosphate hydrolases"/>
    <property type="match status" value="1"/>
</dbReference>
<dbReference type="Gene3D" id="1.25.40.10">
    <property type="entry name" value="Tetratricopeptide repeat domain"/>
    <property type="match status" value="1"/>
</dbReference>
<keyword evidence="3" id="KW-1185">Reference proteome</keyword>
<accession>A0ABR1TKA5</accession>
<evidence type="ECO:0000259" key="1">
    <source>
        <dbReference type="Pfam" id="PF00931"/>
    </source>
</evidence>
<dbReference type="InterPro" id="IPR029058">
    <property type="entry name" value="AB_hydrolase_fold"/>
</dbReference>
<dbReference type="Pfam" id="PF00931">
    <property type="entry name" value="NB-ARC"/>
    <property type="match status" value="1"/>
</dbReference>
<dbReference type="InterPro" id="IPR027417">
    <property type="entry name" value="P-loop_NTPase"/>
</dbReference>
<name>A0ABR1TKA5_9PEZI</name>
<dbReference type="Gene3D" id="3.40.50.1820">
    <property type="entry name" value="alpha/beta hydrolase"/>
    <property type="match status" value="1"/>
</dbReference>
<organism evidence="2 3">
    <name type="scientific">Apiospora saccharicola</name>
    <dbReference type="NCBI Taxonomy" id="335842"/>
    <lineage>
        <taxon>Eukaryota</taxon>
        <taxon>Fungi</taxon>
        <taxon>Dikarya</taxon>
        <taxon>Ascomycota</taxon>
        <taxon>Pezizomycotina</taxon>
        <taxon>Sordariomycetes</taxon>
        <taxon>Xylariomycetidae</taxon>
        <taxon>Amphisphaeriales</taxon>
        <taxon>Apiosporaceae</taxon>
        <taxon>Apiospora</taxon>
    </lineage>
</organism>
<dbReference type="Proteomes" id="UP001446871">
    <property type="component" value="Unassembled WGS sequence"/>
</dbReference>
<dbReference type="SUPFAM" id="SSF53474">
    <property type="entry name" value="alpha/beta-Hydrolases"/>
    <property type="match status" value="1"/>
</dbReference>
<proteinExistence type="predicted"/>
<sequence>MAASLPGRRLQIASRIDHDAMPIGLPCGLTDSLVSVIAVHGLNPGNKSDAEHAFDTWRAPDGRLWLQDDLPRFVPGARVFIHEYNATVLYGKDRDAFIGKASGLLEEIRAERDEEAKHAIIFLCHSMGGLLVEQALVNAHNNPIYKSTKDYTSGLIFFATPQRGGNPTLVSFGKMIELVAQKVRAQRGPGVMDVLAHGSMYSDILHEHFRHQLLAYDIISFWGSEDNAIARIKVKLIADHGDVCKFGASQRCRDNLKLVGRNVSDVYKKALKKPRKHMFRCPDFERLQTLISVGLEGYQKRRYGKVRIPQHHIPFPRNSNFIGRSNDLERMKRKLFGDNEGDDKSNAGEIRCQTLAIDGLGGVGKTQLALQFAYWVKDNHPKCSVLWVPVLTCESFSKAYYEIGKKIGIVKKSLDKEDPRGPVRDFLNSEESGKWLLILDNADHEKIVMNISGGIRAYLPHSDMGLTVLTTRNRLVGTALARNNLIAMSCLSQNDAENFLRASLLKDWPLRDRRSTMKLLRKLEYLPLAIAQAAAYINNTNVPIKTYLSLLEQEQASLMQQDLPDTTRELDPFAAELLNFISCIEPKAIPFSLLPLEDSKEGKYRALGTLRSYAFLTSRETQATEDFPVQGGDKMEIDCIQDEEVQDVQMEDEDNPEVLYDMHGLVHAAARQWMELKNKTDDVLINALGQVEAAWEASGGGLWRDYLPHTRRLLSHSEPYDDVEEKHDLYFRLGQCLSVDHRFHEAIICYEQVYAKRNVTGGHGNHNPDRSLDFGLGKAYLAVGRTREAVSLLERVAEVQRWHRSERDPKRLLCEGVLASAYIDGGQAAEAIGILEYIIEIQSGILAPDNPGLLQSTLLLGRAYIEARYDEGALRVLEDTVSIYDGVNYEKHDDYDEYGTNHLMAQHFLGLAYVRAGLTDDAVKILKHVVSKHAEVHEEDDAYRLSSEELLAEIYREMDGYEALGNQLMEHVWSVKNRLSNRYSVQGR</sequence>
<dbReference type="InterPro" id="IPR002182">
    <property type="entry name" value="NB-ARC"/>
</dbReference>
<dbReference type="Gene3D" id="3.40.50.300">
    <property type="entry name" value="P-loop containing nucleotide triphosphate hydrolases"/>
    <property type="match status" value="1"/>
</dbReference>
<evidence type="ECO:0000313" key="2">
    <source>
        <dbReference type="EMBL" id="KAK8047064.1"/>
    </source>
</evidence>
<feature type="domain" description="NB-ARC" evidence="1">
    <location>
        <begin position="352"/>
        <end position="502"/>
    </location>
</feature>
<dbReference type="PANTHER" id="PTHR46082:SF6">
    <property type="entry name" value="AAA+ ATPASE DOMAIN-CONTAINING PROTEIN-RELATED"/>
    <property type="match status" value="1"/>
</dbReference>
<dbReference type="EMBL" id="JAQQWM010000009">
    <property type="protein sequence ID" value="KAK8047064.1"/>
    <property type="molecule type" value="Genomic_DNA"/>
</dbReference>
<protein>
    <recommendedName>
        <fullName evidence="1">NB-ARC domain-containing protein</fullName>
    </recommendedName>
</protein>
<evidence type="ECO:0000313" key="3">
    <source>
        <dbReference type="Proteomes" id="UP001446871"/>
    </source>
</evidence>
<gene>
    <name evidence="2" type="ORF">PG996_015128</name>
</gene>
<dbReference type="SUPFAM" id="SSF48452">
    <property type="entry name" value="TPR-like"/>
    <property type="match status" value="1"/>
</dbReference>